<reference evidence="1" key="1">
    <citation type="submission" date="2021-04" db="EMBL/GenBank/DDBJ databases">
        <title>Isolation of p-tert-butylphenol degrading bacteria Sphingobium phenoxybenzoativorans Tas13 from active sludge.</title>
        <authorList>
            <person name="Li Y."/>
        </authorList>
    </citation>
    <scope>NUCLEOTIDE SEQUENCE</scope>
    <source>
        <strain evidence="1">Tas13</strain>
    </source>
</reference>
<dbReference type="KEGG" id="spph:KFK14_05440"/>
<dbReference type="EMBL" id="CP073910">
    <property type="protein sequence ID" value="QUT06882.1"/>
    <property type="molecule type" value="Genomic_DNA"/>
</dbReference>
<keyword evidence="2" id="KW-1185">Reference proteome</keyword>
<accession>A0A975Q2W2</accession>
<dbReference type="RefSeq" id="WP_212610172.1">
    <property type="nucleotide sequence ID" value="NZ_CP073910.1"/>
</dbReference>
<protein>
    <submittedName>
        <fullName evidence="1">Uncharacterized protein</fullName>
    </submittedName>
</protein>
<proteinExistence type="predicted"/>
<evidence type="ECO:0000313" key="1">
    <source>
        <dbReference type="EMBL" id="QUT06882.1"/>
    </source>
</evidence>
<gene>
    <name evidence="1" type="ORF">KFK14_05440</name>
</gene>
<sequence>MVHGKPTDLRRFASAARQIMEEGIVDADAGKFSRTVKRAVLLPRGAIANGHFAIGEAGLERREGRPAPSLGAGMIRAADTLVKLAKRDKGDEPGFGVGIVELPLVI</sequence>
<dbReference type="Proteomes" id="UP000681425">
    <property type="component" value="Chromosome"/>
</dbReference>
<organism evidence="1 2">
    <name type="scientific">Sphingobium phenoxybenzoativorans</name>
    <dbReference type="NCBI Taxonomy" id="1592790"/>
    <lineage>
        <taxon>Bacteria</taxon>
        <taxon>Pseudomonadati</taxon>
        <taxon>Pseudomonadota</taxon>
        <taxon>Alphaproteobacteria</taxon>
        <taxon>Sphingomonadales</taxon>
        <taxon>Sphingomonadaceae</taxon>
        <taxon>Sphingobium</taxon>
    </lineage>
</organism>
<dbReference type="AlphaFoldDB" id="A0A975Q2W2"/>
<name>A0A975Q2W2_9SPHN</name>
<evidence type="ECO:0000313" key="2">
    <source>
        <dbReference type="Proteomes" id="UP000681425"/>
    </source>
</evidence>